<accession>A0A1I4U1W8</accession>
<evidence type="ECO:0000313" key="3">
    <source>
        <dbReference type="Proteomes" id="UP000199048"/>
    </source>
</evidence>
<dbReference type="Gene3D" id="2.60.40.2700">
    <property type="match status" value="1"/>
</dbReference>
<name>A0A1I4U1W8_9HYPH</name>
<dbReference type="EMBL" id="FOTK01000061">
    <property type="protein sequence ID" value="SFM82693.1"/>
    <property type="molecule type" value="Genomic_DNA"/>
</dbReference>
<dbReference type="STRING" id="582667.SAMN05192568_106131"/>
<feature type="domain" description="PhoD-like phosphatase metallophosphatase" evidence="1">
    <location>
        <begin position="204"/>
        <end position="386"/>
    </location>
</feature>
<dbReference type="PANTHER" id="PTHR33987:SF1">
    <property type="entry name" value="CALCINEURIN-LIKE METALLO-PHOSPHOESTERASE SUPERFAMILY PROTEIN"/>
    <property type="match status" value="1"/>
</dbReference>
<organism evidence="2 3">
    <name type="scientific">Methylobacterium pseudosasicola</name>
    <dbReference type="NCBI Taxonomy" id="582667"/>
    <lineage>
        <taxon>Bacteria</taxon>
        <taxon>Pseudomonadati</taxon>
        <taxon>Pseudomonadota</taxon>
        <taxon>Alphaproteobacteria</taxon>
        <taxon>Hyphomicrobiales</taxon>
        <taxon>Methylobacteriaceae</taxon>
        <taxon>Methylobacterium</taxon>
    </lineage>
</organism>
<dbReference type="InterPro" id="IPR029052">
    <property type="entry name" value="Metallo-depent_PP-like"/>
</dbReference>
<dbReference type="Gene3D" id="3.60.21.70">
    <property type="entry name" value="PhoD-like phosphatase"/>
    <property type="match status" value="1"/>
</dbReference>
<dbReference type="InterPro" id="IPR018946">
    <property type="entry name" value="PhoD-like_MPP"/>
</dbReference>
<dbReference type="PANTHER" id="PTHR33987">
    <property type="entry name" value="CALCINEURIN-LIKE METALLO-PHOSPHOESTERASE SUPERFAMILY PROTEIN"/>
    <property type="match status" value="1"/>
</dbReference>
<dbReference type="OrthoDB" id="7558053at2"/>
<protein>
    <submittedName>
        <fullName evidence="2">Phosphodiesterase/alkaline phosphatase D</fullName>
    </submittedName>
</protein>
<evidence type="ECO:0000313" key="2">
    <source>
        <dbReference type="EMBL" id="SFM82693.1"/>
    </source>
</evidence>
<dbReference type="InterPro" id="IPR038607">
    <property type="entry name" value="PhoD-like_sf"/>
</dbReference>
<gene>
    <name evidence="2" type="ORF">SAMN05192568_106131</name>
</gene>
<sequence>MLGLGLRPSNAALKLYGRVSLTLPAGVDPTYWTATKPADAAGNNAAISWAWTGAISQSGVTVTHKLTAAASKARLVVSPNADLSNPIYSLASPSSAVSTVNGTASNIVKQTVQGLAANTTYYHGLLIDGVLDTSKIGKFTTLAATQGSFLFALGGCCRPNVSSAVFSSIIAKNPLFMFALGDTPYGDTISPYTIDSAFDALLTTSSAAQAYRQIPTINMWSDHDFPTGPTSAGGANDANGASSGTTATAASLAFARAYWPNPPGYSAAAADAVGFSYVVGRLRFIVPDCRSQMSAEGDADGTTHTKWGAAQKAWVKQQLNAAKSAGQIVCLFTETPWIQDSGLNGDGWGSFAIERREVMDYIQSVGMAGRAFIVASDMHALAYDDGTHTAGYVTSGSLPVPVFQVGALDQANNASVGTYTAGPVQGVNQFGTVGISDTGGDITVAFNGYAADGSAVAGMSYSFTVTAATLAATTPGSTVPVNKTAPAISGTPTVGQTLTASTGTWSNAPTGYTYQWSRGGSPVSGATGSTYALTSADQGSAMTVAVVASNAAGAGASTTSAATAAVATAAQTLQTLTLSPTTATAGTAYSGTISGRTAGSTVAATSSDGTTLSVSGTTVTGTFSAAGTPTITLTETLSGATNTPKTSTVSITVNAAAGYSFTNSEAQTYVGRMTTTPADARKKLIDDLFTALKSDGTYGLIDWMHLPASANTQAALLDIKGSYDGAIAGSPVFTADRGFSGNGASANHINTTYERTQAVSATKKASVNNESMFVWTNDTNISGLEYVFGAASENIYISRTGASAIKSRMFSGTSQTFTLGTPGAGLIAVTRPSSSAASMYHNNGTAETFAASGSAATGAGPVTANNIVYCGEPYADIPSISQVAVAGMGQALSASNLTTLYNALHVYLQGVGASA</sequence>
<dbReference type="RefSeq" id="WP_092046537.1">
    <property type="nucleotide sequence ID" value="NZ_FOTK01000061.1"/>
</dbReference>
<dbReference type="Pfam" id="PF09423">
    <property type="entry name" value="PhoD"/>
    <property type="match status" value="1"/>
</dbReference>
<reference evidence="3" key="1">
    <citation type="submission" date="2016-10" db="EMBL/GenBank/DDBJ databases">
        <authorList>
            <person name="Varghese N."/>
            <person name="Submissions S."/>
        </authorList>
    </citation>
    <scope>NUCLEOTIDE SEQUENCE [LARGE SCALE GENOMIC DNA]</scope>
    <source>
        <strain evidence="3">BL36</strain>
    </source>
</reference>
<keyword evidence="3" id="KW-1185">Reference proteome</keyword>
<dbReference type="Proteomes" id="UP000199048">
    <property type="component" value="Unassembled WGS sequence"/>
</dbReference>
<evidence type="ECO:0000259" key="1">
    <source>
        <dbReference type="Pfam" id="PF09423"/>
    </source>
</evidence>
<proteinExistence type="predicted"/>
<dbReference type="SUPFAM" id="SSF56300">
    <property type="entry name" value="Metallo-dependent phosphatases"/>
    <property type="match status" value="1"/>
</dbReference>
<dbReference type="AlphaFoldDB" id="A0A1I4U1W8"/>